<dbReference type="InterPro" id="IPR036388">
    <property type="entry name" value="WH-like_DNA-bd_sf"/>
</dbReference>
<feature type="region of interest" description="Disordered" evidence="5">
    <location>
        <begin position="171"/>
        <end position="198"/>
    </location>
</feature>
<name>A0ABM6TCR4_9CAUL</name>
<protein>
    <submittedName>
        <fullName evidence="8">RNA polymerase subunit sigma-24</fullName>
    </submittedName>
</protein>
<feature type="compositionally biased region" description="Basic and acidic residues" evidence="5">
    <location>
        <begin position="174"/>
        <end position="198"/>
    </location>
</feature>
<dbReference type="SUPFAM" id="SSF88946">
    <property type="entry name" value="Sigma2 domain of RNA polymerase sigma factors"/>
    <property type="match status" value="1"/>
</dbReference>
<dbReference type="InterPro" id="IPR014284">
    <property type="entry name" value="RNA_pol_sigma-70_dom"/>
</dbReference>
<dbReference type="NCBIfam" id="TIGR02937">
    <property type="entry name" value="sigma70-ECF"/>
    <property type="match status" value="1"/>
</dbReference>
<keyword evidence="3" id="KW-0731">Sigma factor</keyword>
<keyword evidence="2" id="KW-0805">Transcription regulation</keyword>
<dbReference type="PANTHER" id="PTHR43133">
    <property type="entry name" value="RNA POLYMERASE ECF-TYPE SIGMA FACTO"/>
    <property type="match status" value="1"/>
</dbReference>
<dbReference type="EMBL" id="CP027850">
    <property type="protein sequence ID" value="AVQ00837.1"/>
    <property type="molecule type" value="Genomic_DNA"/>
</dbReference>
<evidence type="ECO:0000259" key="6">
    <source>
        <dbReference type="Pfam" id="PF04542"/>
    </source>
</evidence>
<dbReference type="RefSeq" id="WP_013077677.1">
    <property type="nucleotide sequence ID" value="NZ_CP027850.1"/>
</dbReference>
<comment type="similarity">
    <text evidence="1">Belongs to the sigma-70 factor family. ECF subfamily.</text>
</comment>
<accession>A0ABM6TCR4</accession>
<reference evidence="8 9" key="1">
    <citation type="journal article" date="2015" name="Biotechnol. Bioeng.">
        <title>Genome sequence and phenotypic characterization of Caulobacter segnis.</title>
        <authorList>
            <person name="Patel S."/>
            <person name="Fletcher B."/>
            <person name="Scott D.C."/>
            <person name="Ely B."/>
        </authorList>
    </citation>
    <scope>NUCLEOTIDE SEQUENCE [LARGE SCALE GENOMIC DNA]</scope>
    <source>
        <strain evidence="8 9">TK0059</strain>
    </source>
</reference>
<dbReference type="InterPro" id="IPR039425">
    <property type="entry name" value="RNA_pol_sigma-70-like"/>
</dbReference>
<dbReference type="Gene3D" id="1.10.10.10">
    <property type="entry name" value="Winged helix-like DNA-binding domain superfamily/Winged helix DNA-binding domain"/>
    <property type="match status" value="1"/>
</dbReference>
<evidence type="ECO:0000259" key="7">
    <source>
        <dbReference type="Pfam" id="PF08281"/>
    </source>
</evidence>
<dbReference type="Proteomes" id="UP000240527">
    <property type="component" value="Chromosome"/>
</dbReference>
<organism evidence="8 9">
    <name type="scientific">Caulobacter segnis</name>
    <dbReference type="NCBI Taxonomy" id="88688"/>
    <lineage>
        <taxon>Bacteria</taxon>
        <taxon>Pseudomonadati</taxon>
        <taxon>Pseudomonadota</taxon>
        <taxon>Alphaproteobacteria</taxon>
        <taxon>Caulobacterales</taxon>
        <taxon>Caulobacteraceae</taxon>
        <taxon>Caulobacter</taxon>
    </lineage>
</organism>
<dbReference type="Pfam" id="PF04542">
    <property type="entry name" value="Sigma70_r2"/>
    <property type="match status" value="1"/>
</dbReference>
<dbReference type="InterPro" id="IPR013249">
    <property type="entry name" value="RNA_pol_sigma70_r4_t2"/>
</dbReference>
<dbReference type="InterPro" id="IPR007627">
    <property type="entry name" value="RNA_pol_sigma70_r2"/>
</dbReference>
<feature type="domain" description="RNA polymerase sigma-70 region 2" evidence="6">
    <location>
        <begin position="19"/>
        <end position="80"/>
    </location>
</feature>
<keyword evidence="4" id="KW-0804">Transcription</keyword>
<evidence type="ECO:0000313" key="9">
    <source>
        <dbReference type="Proteomes" id="UP000240527"/>
    </source>
</evidence>
<evidence type="ECO:0000313" key="8">
    <source>
        <dbReference type="EMBL" id="AVQ00837.1"/>
    </source>
</evidence>
<evidence type="ECO:0000256" key="4">
    <source>
        <dbReference type="ARBA" id="ARBA00023163"/>
    </source>
</evidence>
<proteinExistence type="inferred from homology"/>
<evidence type="ECO:0000256" key="1">
    <source>
        <dbReference type="ARBA" id="ARBA00010641"/>
    </source>
</evidence>
<dbReference type="Pfam" id="PF08281">
    <property type="entry name" value="Sigma70_r4_2"/>
    <property type="match status" value="1"/>
</dbReference>
<dbReference type="SUPFAM" id="SSF88659">
    <property type="entry name" value="Sigma3 and sigma4 domains of RNA polymerase sigma factors"/>
    <property type="match status" value="1"/>
</dbReference>
<dbReference type="Gene3D" id="1.10.1740.10">
    <property type="match status" value="1"/>
</dbReference>
<feature type="domain" description="RNA polymerase sigma factor 70 region 4 type 2" evidence="7">
    <location>
        <begin position="113"/>
        <end position="164"/>
    </location>
</feature>
<dbReference type="InterPro" id="IPR013325">
    <property type="entry name" value="RNA_pol_sigma_r2"/>
</dbReference>
<evidence type="ECO:0000256" key="3">
    <source>
        <dbReference type="ARBA" id="ARBA00023082"/>
    </source>
</evidence>
<evidence type="ECO:0000256" key="5">
    <source>
        <dbReference type="SAM" id="MobiDB-lite"/>
    </source>
</evidence>
<gene>
    <name evidence="8" type="ORF">B7G68_02535</name>
</gene>
<evidence type="ECO:0000256" key="2">
    <source>
        <dbReference type="ARBA" id="ARBA00023015"/>
    </source>
</evidence>
<dbReference type="PANTHER" id="PTHR43133:SF63">
    <property type="entry name" value="RNA POLYMERASE SIGMA FACTOR FECI-RELATED"/>
    <property type="match status" value="1"/>
</dbReference>
<dbReference type="InterPro" id="IPR013324">
    <property type="entry name" value="RNA_pol_sigma_r3/r4-like"/>
</dbReference>
<sequence length="198" mass="22431">MSEGRARVVAWLGREILPHEAAVRAWLRRSFAGAGDVDDIIQETYCRLAALTNIDHIDQPRGYFFQAARSVALEQIRRARVVRIETVSEIEALDLALEDPSAERIVSGRRELERVRGLIADLPERCRRIFEMRKIEGVPQREIARRLGVTEHVVENEAVRGLRAILAAMTEQDAPSRAKGSKEQGARGKTDGRTRKRR</sequence>
<keyword evidence="9" id="KW-1185">Reference proteome</keyword>